<gene>
    <name evidence="1" type="ORF">F8M41_018162</name>
</gene>
<dbReference type="AlphaFoldDB" id="A0A8H4ELK7"/>
<dbReference type="Proteomes" id="UP000439903">
    <property type="component" value="Unassembled WGS sequence"/>
</dbReference>
<keyword evidence="2" id="KW-1185">Reference proteome</keyword>
<proteinExistence type="predicted"/>
<evidence type="ECO:0000313" key="2">
    <source>
        <dbReference type="Proteomes" id="UP000439903"/>
    </source>
</evidence>
<accession>A0A8H4ELK7</accession>
<name>A0A8H4ELK7_GIGMA</name>
<dbReference type="SUPFAM" id="SSF47095">
    <property type="entry name" value="HMG-box"/>
    <property type="match status" value="1"/>
</dbReference>
<dbReference type="OrthoDB" id="5598240at2759"/>
<evidence type="ECO:0000313" key="1">
    <source>
        <dbReference type="EMBL" id="KAF0511901.1"/>
    </source>
</evidence>
<comment type="caution">
    <text evidence="1">The sequence shown here is derived from an EMBL/GenBank/DDBJ whole genome shotgun (WGS) entry which is preliminary data.</text>
</comment>
<sequence length="284" mass="32712">MSEENLSCSRNSVAFTPPFPPHINILEIVRKRLKKNPNKIGSRGPNCWFIYRAYYVFEYNKLKTSSRKVSMTELSPQIAKAWGNESDEVKKEYQNIAAKVEEELIRQRKETLVYTSSCSKKNHIPPTIKPSTHINDSKIQVASSKKSEVVQKEIPNSQSTNFGDIFNWTLNLFNHASELPGNSNNNGRFTSEHTMTTNENFPFLPNSIPLYHYQPVNNNLPFTPQYNHYEFNVNTLPIPSAAIPVETPFYSYFTPVQSMHCNDCLCEDNYACYDPLFSRQYANQ</sequence>
<dbReference type="Gene3D" id="1.10.30.10">
    <property type="entry name" value="High mobility group box domain"/>
    <property type="match status" value="1"/>
</dbReference>
<reference evidence="1 2" key="1">
    <citation type="journal article" date="2019" name="Environ. Microbiol.">
        <title>At the nexus of three kingdoms: the genome of the mycorrhizal fungus Gigaspora margarita provides insights into plant, endobacterial and fungal interactions.</title>
        <authorList>
            <person name="Venice F."/>
            <person name="Ghignone S."/>
            <person name="Salvioli di Fossalunga A."/>
            <person name="Amselem J."/>
            <person name="Novero M."/>
            <person name="Xianan X."/>
            <person name="Sedzielewska Toro K."/>
            <person name="Morin E."/>
            <person name="Lipzen A."/>
            <person name="Grigoriev I.V."/>
            <person name="Henrissat B."/>
            <person name="Martin F.M."/>
            <person name="Bonfante P."/>
        </authorList>
    </citation>
    <scope>NUCLEOTIDE SEQUENCE [LARGE SCALE GENOMIC DNA]</scope>
    <source>
        <strain evidence="1 2">BEG34</strain>
    </source>
</reference>
<protein>
    <submittedName>
        <fullName evidence="1">MATA-HMG</fullName>
    </submittedName>
</protein>
<dbReference type="InterPro" id="IPR036910">
    <property type="entry name" value="HMG_box_dom_sf"/>
</dbReference>
<organism evidence="1 2">
    <name type="scientific">Gigaspora margarita</name>
    <dbReference type="NCBI Taxonomy" id="4874"/>
    <lineage>
        <taxon>Eukaryota</taxon>
        <taxon>Fungi</taxon>
        <taxon>Fungi incertae sedis</taxon>
        <taxon>Mucoromycota</taxon>
        <taxon>Glomeromycotina</taxon>
        <taxon>Glomeromycetes</taxon>
        <taxon>Diversisporales</taxon>
        <taxon>Gigasporaceae</taxon>
        <taxon>Gigaspora</taxon>
    </lineage>
</organism>
<dbReference type="EMBL" id="WTPW01000432">
    <property type="protein sequence ID" value="KAF0511901.1"/>
    <property type="molecule type" value="Genomic_DNA"/>
</dbReference>